<feature type="domain" description="Bifunctional inhibitor/plant lipid transfer protein/seed storage helical" evidence="4">
    <location>
        <begin position="88"/>
        <end position="169"/>
    </location>
</feature>
<comment type="similarity">
    <text evidence="1">Belongs to the plant LTP family. PEARLI1 subfamily.</text>
</comment>
<dbReference type="AlphaFoldDB" id="A0A2P2MXE9"/>
<keyword evidence="3" id="KW-1133">Transmembrane helix</keyword>
<protein>
    <recommendedName>
        <fullName evidence="4">Bifunctional inhibitor/plant lipid transfer protein/seed storage helical domain-containing protein</fullName>
    </recommendedName>
</protein>
<dbReference type="Pfam" id="PF14547">
    <property type="entry name" value="Hydrophob_seed"/>
    <property type="match status" value="1"/>
</dbReference>
<evidence type="ECO:0000256" key="2">
    <source>
        <dbReference type="ARBA" id="ARBA00022729"/>
    </source>
</evidence>
<dbReference type="FunFam" id="1.10.110.10:FF:000003">
    <property type="entry name" value="pEARLI1-like lipid transfer protein 1"/>
    <property type="match status" value="1"/>
</dbReference>
<evidence type="ECO:0000256" key="3">
    <source>
        <dbReference type="SAM" id="Phobius"/>
    </source>
</evidence>
<keyword evidence="3" id="KW-0472">Membrane</keyword>
<evidence type="ECO:0000313" key="5">
    <source>
        <dbReference type="EMBL" id="MBX34886.1"/>
    </source>
</evidence>
<dbReference type="InterPro" id="IPR051636">
    <property type="entry name" value="Plant_LTP/defense-related"/>
</dbReference>
<dbReference type="PANTHER" id="PTHR31731">
    <property type="match status" value="1"/>
</dbReference>
<dbReference type="InterPro" id="IPR016140">
    <property type="entry name" value="Bifunc_inhib/LTP/seed_store"/>
</dbReference>
<feature type="transmembrane region" description="Helical" evidence="3">
    <location>
        <begin position="52"/>
        <end position="71"/>
    </location>
</feature>
<proteinExistence type="inferred from homology"/>
<dbReference type="EMBL" id="GGEC01054402">
    <property type="protein sequence ID" value="MBX34886.1"/>
    <property type="molecule type" value="Transcribed_RNA"/>
</dbReference>
<accession>A0A2P2MXE9</accession>
<keyword evidence="3" id="KW-0812">Transmembrane</keyword>
<keyword evidence="2" id="KW-0732">Signal</keyword>
<dbReference type="InterPro" id="IPR036312">
    <property type="entry name" value="Bifun_inhib/LTP/seed_sf"/>
</dbReference>
<dbReference type="CDD" id="cd01958">
    <property type="entry name" value="HPS_like"/>
    <property type="match status" value="1"/>
</dbReference>
<organism evidence="5">
    <name type="scientific">Rhizophora mucronata</name>
    <name type="common">Asiatic mangrove</name>
    <dbReference type="NCBI Taxonomy" id="61149"/>
    <lineage>
        <taxon>Eukaryota</taxon>
        <taxon>Viridiplantae</taxon>
        <taxon>Streptophyta</taxon>
        <taxon>Embryophyta</taxon>
        <taxon>Tracheophyta</taxon>
        <taxon>Spermatophyta</taxon>
        <taxon>Magnoliopsida</taxon>
        <taxon>eudicotyledons</taxon>
        <taxon>Gunneridae</taxon>
        <taxon>Pentapetalae</taxon>
        <taxon>rosids</taxon>
        <taxon>fabids</taxon>
        <taxon>Malpighiales</taxon>
        <taxon>Rhizophoraceae</taxon>
        <taxon>Rhizophora</taxon>
    </lineage>
</organism>
<dbReference type="SUPFAM" id="SSF47699">
    <property type="entry name" value="Bifunctional inhibitor/lipid-transfer protein/seed storage 2S albumin"/>
    <property type="match status" value="1"/>
</dbReference>
<name>A0A2P2MXE9_RHIMU</name>
<dbReference type="Gene3D" id="1.10.110.10">
    <property type="entry name" value="Plant lipid-transfer and hydrophobic proteins"/>
    <property type="match status" value="1"/>
</dbReference>
<evidence type="ECO:0000259" key="4">
    <source>
        <dbReference type="SMART" id="SM00499"/>
    </source>
</evidence>
<sequence length="170" mass="17862">MDACIQKYSEYFIMICLLSSTQSITQYPPHNSSLKKLVAPPGRLTIALAAMAYRKLTSIVLVFSLLLIPAFTSACGPCMPKTPAYPTCPRDTLKLGACVDLLGLVNIVVGTPASSECCALLEGLADLEVALCLCTAIKANVLGIKLSVPVALSLLVNVCGKSIPPGFQCA</sequence>
<dbReference type="InterPro" id="IPR027923">
    <property type="entry name" value="Hydrophob_seed_dom"/>
</dbReference>
<evidence type="ECO:0000256" key="1">
    <source>
        <dbReference type="ARBA" id="ARBA00008965"/>
    </source>
</evidence>
<reference evidence="5" key="1">
    <citation type="submission" date="2018-02" db="EMBL/GenBank/DDBJ databases">
        <title>Rhizophora mucronata_Transcriptome.</title>
        <authorList>
            <person name="Meera S.P."/>
            <person name="Sreeshan A."/>
            <person name="Augustine A."/>
        </authorList>
    </citation>
    <scope>NUCLEOTIDE SEQUENCE</scope>
    <source>
        <tissue evidence="5">Leaf</tissue>
    </source>
</reference>
<dbReference type="SMART" id="SM00499">
    <property type="entry name" value="AAI"/>
    <property type="match status" value="1"/>
</dbReference>